<dbReference type="GeneID" id="300573171"/>
<proteinExistence type="predicted"/>
<name>A0ABY2HHN5_9HYPO</name>
<feature type="region of interest" description="Disordered" evidence="1">
    <location>
        <begin position="16"/>
        <end position="54"/>
    </location>
</feature>
<sequence length="222" mass="24744">MRLLFRSTRDGSSCSYTNLRNKQNANSPGTYQTLCPGPRLRPKEYAPSQDPRSSSGAAIKVNVVYISCYDNVADITTDQAASRRKSEAWREMGEVGGKSIYEVQVSMYLRSVMDSWARFFLGVSKPDGIYTQRGEEQILHVYKKTPNEELSPVTWDRHCQVRLPCGKGLHPSTLAFGDSCDQAELATPPPLLHIACLTRLHNASPKHLHTHARTHTQSVAGL</sequence>
<dbReference type="RefSeq" id="XP_073563368.1">
    <property type="nucleotide sequence ID" value="XM_073698721.1"/>
</dbReference>
<dbReference type="Proteomes" id="UP001642720">
    <property type="component" value="Unassembled WGS sequence"/>
</dbReference>
<dbReference type="EMBL" id="PPTA01000001">
    <property type="protein sequence ID" value="TFB07167.1"/>
    <property type="molecule type" value="Genomic_DNA"/>
</dbReference>
<keyword evidence="3" id="KW-1185">Reference proteome</keyword>
<evidence type="ECO:0000313" key="3">
    <source>
        <dbReference type="Proteomes" id="UP001642720"/>
    </source>
</evidence>
<evidence type="ECO:0000313" key="2">
    <source>
        <dbReference type="EMBL" id="TFB07167.1"/>
    </source>
</evidence>
<gene>
    <name evidence="2" type="ORF">CCMA1212_001288</name>
</gene>
<reference evidence="2 3" key="1">
    <citation type="submission" date="2018-01" db="EMBL/GenBank/DDBJ databases">
        <title>Genome characterization of the sugarcane-associated fungus Trichoderma ghanense CCMA-1212 and their application in lignocelulose bioconversion.</title>
        <authorList>
            <person name="Steindorff A.S."/>
            <person name="Mendes T.D."/>
            <person name="Vilela E.S.D."/>
            <person name="Rodrigues D.S."/>
            <person name="Formighieri E.F."/>
            <person name="Melo I.S."/>
            <person name="Favaro L.C.L."/>
        </authorList>
    </citation>
    <scope>NUCLEOTIDE SEQUENCE [LARGE SCALE GENOMIC DNA]</scope>
    <source>
        <strain evidence="2 3">CCMA-1212</strain>
    </source>
</reference>
<feature type="compositionally biased region" description="Polar residues" evidence="1">
    <location>
        <begin position="16"/>
        <end position="33"/>
    </location>
</feature>
<organism evidence="2 3">
    <name type="scientific">Trichoderma ghanense</name>
    <dbReference type="NCBI Taxonomy" id="65468"/>
    <lineage>
        <taxon>Eukaryota</taxon>
        <taxon>Fungi</taxon>
        <taxon>Dikarya</taxon>
        <taxon>Ascomycota</taxon>
        <taxon>Pezizomycotina</taxon>
        <taxon>Sordariomycetes</taxon>
        <taxon>Hypocreomycetidae</taxon>
        <taxon>Hypocreales</taxon>
        <taxon>Hypocreaceae</taxon>
        <taxon>Trichoderma</taxon>
    </lineage>
</organism>
<evidence type="ECO:0000256" key="1">
    <source>
        <dbReference type="SAM" id="MobiDB-lite"/>
    </source>
</evidence>
<protein>
    <submittedName>
        <fullName evidence="2">Uncharacterized protein</fullName>
    </submittedName>
</protein>
<accession>A0ABY2HHN5</accession>
<comment type="caution">
    <text evidence="2">The sequence shown here is derived from an EMBL/GenBank/DDBJ whole genome shotgun (WGS) entry which is preliminary data.</text>
</comment>